<keyword evidence="7" id="KW-1185">Reference proteome</keyword>
<evidence type="ECO:0000256" key="3">
    <source>
        <dbReference type="ARBA" id="ARBA00022989"/>
    </source>
</evidence>
<evidence type="ECO:0000256" key="1">
    <source>
        <dbReference type="ARBA" id="ARBA00004141"/>
    </source>
</evidence>
<gene>
    <name evidence="6" type="ORF">GJU80_10130</name>
</gene>
<evidence type="ECO:0000256" key="4">
    <source>
        <dbReference type="ARBA" id="ARBA00023136"/>
    </source>
</evidence>
<feature type="transmembrane region" description="Helical" evidence="5">
    <location>
        <begin position="109"/>
        <end position="128"/>
    </location>
</feature>
<evidence type="ECO:0000313" key="6">
    <source>
        <dbReference type="EMBL" id="MRN38831.1"/>
    </source>
</evidence>
<keyword evidence="2 5" id="KW-0812">Transmembrane</keyword>
<feature type="transmembrane region" description="Helical" evidence="5">
    <location>
        <begin position="140"/>
        <end position="160"/>
    </location>
</feature>
<proteinExistence type="inferred from homology"/>
<dbReference type="RefSeq" id="WP_095502854.1">
    <property type="nucleotide sequence ID" value="NZ_WJXO01000001.1"/>
</dbReference>
<dbReference type="InterPro" id="IPR002781">
    <property type="entry name" value="TM_pro_TauE-like"/>
</dbReference>
<protein>
    <recommendedName>
        <fullName evidence="5">Probable membrane transporter protein</fullName>
    </recommendedName>
</protein>
<evidence type="ECO:0000313" key="7">
    <source>
        <dbReference type="Proteomes" id="UP000486297"/>
    </source>
</evidence>
<feature type="transmembrane region" description="Helical" evidence="5">
    <location>
        <begin position="52"/>
        <end position="73"/>
    </location>
</feature>
<feature type="transmembrane region" description="Helical" evidence="5">
    <location>
        <begin position="85"/>
        <end position="103"/>
    </location>
</feature>
<dbReference type="AlphaFoldDB" id="A0A7X2GZI5"/>
<dbReference type="Pfam" id="PF01925">
    <property type="entry name" value="TauE"/>
    <property type="match status" value="1"/>
</dbReference>
<name>A0A7X2GZI5_9NEIS</name>
<feature type="transmembrane region" description="Helical" evidence="5">
    <location>
        <begin position="180"/>
        <end position="202"/>
    </location>
</feature>
<feature type="transmembrane region" description="Helical" evidence="5">
    <location>
        <begin position="248"/>
        <end position="265"/>
    </location>
</feature>
<keyword evidence="4 5" id="KW-0472">Membrane</keyword>
<comment type="caution">
    <text evidence="6">The sequence shown here is derived from an EMBL/GenBank/DDBJ whole genome shotgun (WGS) entry which is preliminary data.</text>
</comment>
<organism evidence="6 7">
    <name type="scientific">Neisseria brasiliensis</name>
    <dbReference type="NCBI Taxonomy" id="2666100"/>
    <lineage>
        <taxon>Bacteria</taxon>
        <taxon>Pseudomonadati</taxon>
        <taxon>Pseudomonadota</taxon>
        <taxon>Betaproteobacteria</taxon>
        <taxon>Neisseriales</taxon>
        <taxon>Neisseriaceae</taxon>
        <taxon>Neisseria</taxon>
    </lineage>
</organism>
<accession>A0A7X2GZI5</accession>
<comment type="subcellular location">
    <subcellularLocation>
        <location evidence="5">Cell membrane</location>
        <topology evidence="5">Multi-pass membrane protein</topology>
    </subcellularLocation>
    <subcellularLocation>
        <location evidence="1">Membrane</location>
        <topology evidence="1">Multi-pass membrane protein</topology>
    </subcellularLocation>
</comment>
<dbReference type="PANTHER" id="PTHR43483:SF3">
    <property type="entry name" value="MEMBRANE TRANSPORTER PROTEIN HI_0806-RELATED"/>
    <property type="match status" value="1"/>
</dbReference>
<dbReference type="PANTHER" id="PTHR43483">
    <property type="entry name" value="MEMBRANE TRANSPORTER PROTEIN HI_0806-RELATED"/>
    <property type="match status" value="1"/>
</dbReference>
<reference evidence="6" key="1">
    <citation type="journal article" name="Emerg. Infect. Dis.">
        <title>Two cases of a newly characterized neisseria species.</title>
        <authorList>
            <person name="Mustapha M."/>
            <person name="Lemos A.P.S."/>
            <person name="Harrison L.H."/>
            <person name="Vantyne D."/>
            <person name="Sacchi C.T."/>
        </authorList>
    </citation>
    <scope>NUCLEOTIDE SEQUENCE</scope>
    <source>
        <strain evidence="6">N.95.16</strain>
    </source>
</reference>
<feature type="transmembrane region" description="Helical" evidence="5">
    <location>
        <begin position="214"/>
        <end position="236"/>
    </location>
</feature>
<sequence>MDNLDVILALLAGGSAAGFLAGLFGVGGGTIIVPIVLWVLHLQYGGEHPYAQHLAIGSSFAVMVFTTLSSMYAQHKKRAIGWPTVGKMSPGMIGGVFIGAASAKFIPTYGLQIFFIVFITLIALRTLMNSKTVPSRHLPGFAGLSSVGVIFGTASSWVGVGGGSLSVPFLMYCNMPAHRAIGTSSGLAWPIAVAGTIGYLAAGWQIADLPEGSLGFVYLPAVLILSIATMLFAPLGVKFSHKLPADKLKKTFGVLLLLIALRMLWKLL</sequence>
<keyword evidence="5" id="KW-1003">Cell membrane</keyword>
<dbReference type="EMBL" id="WJXO01000001">
    <property type="protein sequence ID" value="MRN38831.1"/>
    <property type="molecule type" value="Genomic_DNA"/>
</dbReference>
<feature type="transmembrane region" description="Helical" evidence="5">
    <location>
        <begin position="7"/>
        <end position="40"/>
    </location>
</feature>
<evidence type="ECO:0000256" key="2">
    <source>
        <dbReference type="ARBA" id="ARBA00022692"/>
    </source>
</evidence>
<comment type="similarity">
    <text evidence="5">Belongs to the 4-toluene sulfonate uptake permease (TSUP) (TC 2.A.102) family.</text>
</comment>
<dbReference type="GO" id="GO:0005886">
    <property type="term" value="C:plasma membrane"/>
    <property type="evidence" value="ECO:0007669"/>
    <property type="project" value="UniProtKB-SubCell"/>
</dbReference>
<keyword evidence="3 5" id="KW-1133">Transmembrane helix</keyword>
<evidence type="ECO:0000256" key="5">
    <source>
        <dbReference type="RuleBase" id="RU363041"/>
    </source>
</evidence>
<dbReference type="Proteomes" id="UP000486297">
    <property type="component" value="Unassembled WGS sequence"/>
</dbReference>